<feature type="transmembrane region" description="Helical" evidence="7">
    <location>
        <begin position="70"/>
        <end position="89"/>
    </location>
</feature>
<dbReference type="AlphaFoldDB" id="A0A560LDH5"/>
<keyword evidence="5 7" id="KW-1133">Transmembrane helix</keyword>
<accession>A0A560LDH5</accession>
<comment type="caution">
    <text evidence="11">The sequence shown here is derived from an EMBL/GenBank/DDBJ whole genome shotgun (WGS) entry which is preliminary data.</text>
</comment>
<keyword evidence="4 7" id="KW-0812">Transmembrane</keyword>
<proteinExistence type="inferred from homology"/>
<dbReference type="GO" id="GO:0015293">
    <property type="term" value="F:symporter activity"/>
    <property type="evidence" value="ECO:0007669"/>
    <property type="project" value="TreeGrafter"/>
</dbReference>
<evidence type="ECO:0000256" key="7">
    <source>
        <dbReference type="SAM" id="Phobius"/>
    </source>
</evidence>
<feature type="transmembrane region" description="Helical" evidence="7">
    <location>
        <begin position="38"/>
        <end position="58"/>
    </location>
</feature>
<evidence type="ECO:0000256" key="4">
    <source>
        <dbReference type="ARBA" id="ARBA00022692"/>
    </source>
</evidence>
<feature type="domain" description="Concentrative nucleoside transporter C-terminal" evidence="9">
    <location>
        <begin position="246"/>
        <end position="451"/>
    </location>
</feature>
<reference evidence="11 12" key="1">
    <citation type="submission" date="2019-06" db="EMBL/GenBank/DDBJ databases">
        <title>Genomic Encyclopedia of Type Strains, Phase IV (KMG-V): Genome sequencing to study the core and pangenomes of soil and plant-associated prokaryotes.</title>
        <authorList>
            <person name="Whitman W."/>
        </authorList>
    </citation>
    <scope>NUCLEOTIDE SEQUENCE [LARGE SCALE GENOMIC DNA]</scope>
    <source>
        <strain evidence="11 12">BR 10355</strain>
    </source>
</reference>
<dbReference type="GO" id="GO:0005886">
    <property type="term" value="C:plasma membrane"/>
    <property type="evidence" value="ECO:0007669"/>
    <property type="project" value="UniProtKB-SubCell"/>
</dbReference>
<comment type="subcellular location">
    <subcellularLocation>
        <location evidence="1">Cell membrane</location>
        <topology evidence="1">Multi-pass membrane protein</topology>
    </subcellularLocation>
</comment>
<keyword evidence="6 7" id="KW-0472">Membrane</keyword>
<evidence type="ECO:0000256" key="6">
    <source>
        <dbReference type="ARBA" id="ARBA00023136"/>
    </source>
</evidence>
<evidence type="ECO:0000259" key="10">
    <source>
        <dbReference type="Pfam" id="PF07670"/>
    </source>
</evidence>
<dbReference type="Pfam" id="PF07670">
    <property type="entry name" value="Gate"/>
    <property type="match status" value="1"/>
</dbReference>
<keyword evidence="12" id="KW-1185">Reference proteome</keyword>
<dbReference type="GO" id="GO:0005337">
    <property type="term" value="F:nucleoside transmembrane transporter activity"/>
    <property type="evidence" value="ECO:0007669"/>
    <property type="project" value="InterPro"/>
</dbReference>
<evidence type="ECO:0000256" key="5">
    <source>
        <dbReference type="ARBA" id="ARBA00022989"/>
    </source>
</evidence>
<keyword evidence="3" id="KW-1003">Cell membrane</keyword>
<feature type="transmembrane region" description="Helical" evidence="7">
    <location>
        <begin position="306"/>
        <end position="328"/>
    </location>
</feature>
<name>A0A560LDH5_9BRAD</name>
<feature type="domain" description="Nucleoside transporter/FeoB GTPase Gate" evidence="10">
    <location>
        <begin position="139"/>
        <end position="238"/>
    </location>
</feature>
<feature type="transmembrane region" description="Helical" evidence="7">
    <location>
        <begin position="247"/>
        <end position="266"/>
    </location>
</feature>
<organism evidence="11 12">
    <name type="scientific">Bradyrhizobium macuxiense</name>
    <dbReference type="NCBI Taxonomy" id="1755647"/>
    <lineage>
        <taxon>Bacteria</taxon>
        <taxon>Pseudomonadati</taxon>
        <taxon>Pseudomonadota</taxon>
        <taxon>Alphaproteobacteria</taxon>
        <taxon>Hyphomicrobiales</taxon>
        <taxon>Nitrobacteraceae</taxon>
        <taxon>Bradyrhizobium</taxon>
    </lineage>
</organism>
<evidence type="ECO:0000313" key="12">
    <source>
        <dbReference type="Proteomes" id="UP000321304"/>
    </source>
</evidence>
<feature type="transmembrane region" description="Helical" evidence="7">
    <location>
        <begin position="340"/>
        <end position="357"/>
    </location>
</feature>
<evidence type="ECO:0000256" key="1">
    <source>
        <dbReference type="ARBA" id="ARBA00004651"/>
    </source>
</evidence>
<dbReference type="InterPro" id="IPR002668">
    <property type="entry name" value="CNT_N_dom"/>
</dbReference>
<dbReference type="InterPro" id="IPR008276">
    <property type="entry name" value="C_nuclsd_transpt"/>
</dbReference>
<dbReference type="PANTHER" id="PTHR10590">
    <property type="entry name" value="SODIUM/NUCLEOSIDE COTRANSPORTER"/>
    <property type="match status" value="1"/>
</dbReference>
<dbReference type="Pfam" id="PF01773">
    <property type="entry name" value="Nucleos_tra2_N"/>
    <property type="match status" value="1"/>
</dbReference>
<dbReference type="InterPro" id="IPR011657">
    <property type="entry name" value="CNT_C_dom"/>
</dbReference>
<evidence type="ECO:0000256" key="3">
    <source>
        <dbReference type="ARBA" id="ARBA00022475"/>
    </source>
</evidence>
<feature type="transmembrane region" description="Helical" evidence="7">
    <location>
        <begin position="213"/>
        <end position="235"/>
    </location>
</feature>
<feature type="transmembrane region" description="Helical" evidence="7">
    <location>
        <begin position="178"/>
        <end position="201"/>
    </location>
</feature>
<dbReference type="InterPro" id="IPR011642">
    <property type="entry name" value="Gate_dom"/>
</dbReference>
<evidence type="ECO:0000259" key="9">
    <source>
        <dbReference type="Pfam" id="PF07662"/>
    </source>
</evidence>
<dbReference type="Proteomes" id="UP000321304">
    <property type="component" value="Unassembled WGS sequence"/>
</dbReference>
<sequence>MIAWPSACNLSMERTLTRNSIALREAPTHNRVRVLGGVMLQLQSAFGVVALLVIAWVLSENRRKVSLRQVAIGLAVTVVTALVLIKVPLVTQAFGAINDAVGTIAAATRAGTAFVFGYVGGGPAPFDPKAPGSDFILAFQALPIVLVMSVLTTLLFYWRVLPPVVRGMAWLLERTLGVGGAVGLSTAANIFLGMVEAPLFIRPYLAQLTRSELFLVMTGGMAGIAGTVLVLYATLLAPLIPDAPAHFVIASVLGAPAAILVSLIMIPETSDKRTGGSLDDPDIHVSSTMDAIVKGTAAGLELLMNIIAMLLVLVALVYLANAIIGLLPEIGGAKISLQRLLGYVMAPVCWLMGLPWPQAITAGSLMGTKTVLNELIAYVDLSKLGPDALDPRSRLIMLYAMCGFANFASLGIMIGGLGIMAPERRDEINALGLKSVVSGTLTTCLMGAIVGTMT</sequence>
<evidence type="ECO:0000313" key="11">
    <source>
        <dbReference type="EMBL" id="TWB91260.1"/>
    </source>
</evidence>
<feature type="domain" description="Concentrative nucleoside transporter N-terminal" evidence="8">
    <location>
        <begin position="46"/>
        <end position="118"/>
    </location>
</feature>
<protein>
    <submittedName>
        <fullName evidence="11">CNT family concentrative nucleoside transporter</fullName>
    </submittedName>
</protein>
<dbReference type="EMBL" id="VITY01000013">
    <property type="protein sequence ID" value="TWB91260.1"/>
    <property type="molecule type" value="Genomic_DNA"/>
</dbReference>
<gene>
    <name evidence="11" type="ORF">FBZ93_113128</name>
</gene>
<feature type="transmembrane region" description="Helical" evidence="7">
    <location>
        <begin position="431"/>
        <end position="453"/>
    </location>
</feature>
<dbReference type="Pfam" id="PF07662">
    <property type="entry name" value="Nucleos_tra2_C"/>
    <property type="match status" value="1"/>
</dbReference>
<feature type="transmembrane region" description="Helical" evidence="7">
    <location>
        <begin position="135"/>
        <end position="158"/>
    </location>
</feature>
<comment type="similarity">
    <text evidence="2">Belongs to the concentrative nucleoside transporter (CNT) (TC 2.A.41) family.</text>
</comment>
<feature type="transmembrane region" description="Helical" evidence="7">
    <location>
        <begin position="396"/>
        <end position="419"/>
    </location>
</feature>
<evidence type="ECO:0000259" key="8">
    <source>
        <dbReference type="Pfam" id="PF01773"/>
    </source>
</evidence>
<evidence type="ECO:0000256" key="2">
    <source>
        <dbReference type="ARBA" id="ARBA00009033"/>
    </source>
</evidence>
<dbReference type="PANTHER" id="PTHR10590:SF4">
    <property type="entry name" value="SOLUTE CARRIER FAMILY 28 MEMBER 3"/>
    <property type="match status" value="1"/>
</dbReference>